<accession>A0ABR3UAJ9</accession>
<keyword evidence="1" id="KW-0472">Membrane</keyword>
<dbReference type="Proteomes" id="UP001578633">
    <property type="component" value="Chromosome 8"/>
</dbReference>
<sequence>MRLTSLLVVSLSPASIFAKCVPRADDIKTDEQCTASLSYTGFGRATITFIDPGTNASLDYAIVTKYTTYYPDILANALVANGYDTTVLESDGLRGWTKYRSVYRTLGIDFHNHRGDIYWKQRDATYAPSLTSRAPSEDAFSDITKILMRNPPAGDVYMLCTIILAWTTSLLGYMLFMVLLMACIKKCDRNTNKSKGDEADEGIELDSLEVSNSHSLPDTITATTPFDDVKYNYTSPSPSRRLTTGTVHSDFLPTYSRQQSEYGVKFDNIRLD</sequence>
<organism evidence="3 4">
    <name type="scientific">Alternaria dauci</name>
    <dbReference type="NCBI Taxonomy" id="48095"/>
    <lineage>
        <taxon>Eukaryota</taxon>
        <taxon>Fungi</taxon>
        <taxon>Dikarya</taxon>
        <taxon>Ascomycota</taxon>
        <taxon>Pezizomycotina</taxon>
        <taxon>Dothideomycetes</taxon>
        <taxon>Pleosporomycetidae</taxon>
        <taxon>Pleosporales</taxon>
        <taxon>Pleosporineae</taxon>
        <taxon>Pleosporaceae</taxon>
        <taxon>Alternaria</taxon>
        <taxon>Alternaria sect. Porri</taxon>
    </lineage>
</organism>
<keyword evidence="1" id="KW-1133">Transmembrane helix</keyword>
<protein>
    <submittedName>
        <fullName evidence="3">Uncharacterized protein</fullName>
    </submittedName>
</protein>
<dbReference type="EMBL" id="JBHGVX010000008">
    <property type="protein sequence ID" value="KAL1793526.1"/>
    <property type="molecule type" value="Genomic_DNA"/>
</dbReference>
<feature type="transmembrane region" description="Helical" evidence="1">
    <location>
        <begin position="156"/>
        <end position="184"/>
    </location>
</feature>
<dbReference type="RefSeq" id="XP_069304110.1">
    <property type="nucleotide sequence ID" value="XM_069454689.1"/>
</dbReference>
<reference evidence="3 4" key="1">
    <citation type="submission" date="2024-09" db="EMBL/GenBank/DDBJ databases">
        <title>T2T genomes of carrot and Alternaria dauci and their utility for understanding host-pathogen interaction during carrot leaf blight disease.</title>
        <authorList>
            <person name="Liu W."/>
            <person name="Xu S."/>
            <person name="Ou C."/>
            <person name="Liu X."/>
            <person name="Zhuang F."/>
            <person name="Deng X.W."/>
        </authorList>
    </citation>
    <scope>NUCLEOTIDE SEQUENCE [LARGE SCALE GENOMIC DNA]</scope>
    <source>
        <strain evidence="3 4">A2016</strain>
    </source>
</reference>
<evidence type="ECO:0000256" key="2">
    <source>
        <dbReference type="SAM" id="SignalP"/>
    </source>
</evidence>
<evidence type="ECO:0000313" key="4">
    <source>
        <dbReference type="Proteomes" id="UP001578633"/>
    </source>
</evidence>
<feature type="signal peptide" evidence="2">
    <location>
        <begin position="1"/>
        <end position="18"/>
    </location>
</feature>
<evidence type="ECO:0000256" key="1">
    <source>
        <dbReference type="SAM" id="Phobius"/>
    </source>
</evidence>
<keyword evidence="1" id="KW-0812">Transmembrane</keyword>
<evidence type="ECO:0000313" key="3">
    <source>
        <dbReference type="EMBL" id="KAL1793526.1"/>
    </source>
</evidence>
<feature type="chain" id="PRO_5047011730" evidence="2">
    <location>
        <begin position="19"/>
        <end position="272"/>
    </location>
</feature>
<gene>
    <name evidence="3" type="ORF">ACET3X_008508</name>
</gene>
<proteinExistence type="predicted"/>
<keyword evidence="4" id="KW-1185">Reference proteome</keyword>
<comment type="caution">
    <text evidence="3">The sequence shown here is derived from an EMBL/GenBank/DDBJ whole genome shotgun (WGS) entry which is preliminary data.</text>
</comment>
<name>A0ABR3UAJ9_9PLEO</name>
<dbReference type="GeneID" id="96088830"/>
<keyword evidence="2" id="KW-0732">Signal</keyword>